<organism evidence="2 3">
    <name type="scientific">Gossypium stocksii</name>
    <dbReference type="NCBI Taxonomy" id="47602"/>
    <lineage>
        <taxon>Eukaryota</taxon>
        <taxon>Viridiplantae</taxon>
        <taxon>Streptophyta</taxon>
        <taxon>Embryophyta</taxon>
        <taxon>Tracheophyta</taxon>
        <taxon>Spermatophyta</taxon>
        <taxon>Magnoliopsida</taxon>
        <taxon>eudicotyledons</taxon>
        <taxon>Gunneridae</taxon>
        <taxon>Pentapetalae</taxon>
        <taxon>rosids</taxon>
        <taxon>malvids</taxon>
        <taxon>Malvales</taxon>
        <taxon>Malvaceae</taxon>
        <taxon>Malvoideae</taxon>
        <taxon>Gossypium</taxon>
    </lineage>
</organism>
<proteinExistence type="predicted"/>
<protein>
    <submittedName>
        <fullName evidence="2">Uncharacterized protein</fullName>
    </submittedName>
</protein>
<feature type="compositionally biased region" description="Basic and acidic residues" evidence="1">
    <location>
        <begin position="251"/>
        <end position="260"/>
    </location>
</feature>
<dbReference type="OrthoDB" id="1741410at2759"/>
<evidence type="ECO:0000313" key="2">
    <source>
        <dbReference type="EMBL" id="KAH1129652.1"/>
    </source>
</evidence>
<keyword evidence="3" id="KW-1185">Reference proteome</keyword>
<comment type="caution">
    <text evidence="2">The sequence shown here is derived from an EMBL/GenBank/DDBJ whole genome shotgun (WGS) entry which is preliminary data.</text>
</comment>
<dbReference type="EMBL" id="JAIQCV010000001">
    <property type="protein sequence ID" value="KAH1129652.1"/>
    <property type="molecule type" value="Genomic_DNA"/>
</dbReference>
<sequence length="260" mass="29261">IGRCIDWAALDRVQLADVVRALLNTEPWEQFFYIVEPTYLELTLELCSTFHLQVTTSPNGPGTIQFRLGGLVRRMSIPEFGIALGLYTDEFIVDEDFPDLPCRIHISPVKCWQALVPRGAIYNPSRAKATTLAPSMRYIHAMLAYTLTGRCESTSVVSTHDAYFLWSMPFNTKQSDIARALSPWAYTLHGWAAISGFSIPQPRRLRTHSSEGEDPEDIPDDVPPPLQEEDAPAEPPPPRRPSRATATYADISERLSRFEQ</sequence>
<name>A0A9D3WI74_9ROSI</name>
<feature type="region of interest" description="Disordered" evidence="1">
    <location>
        <begin position="202"/>
        <end position="260"/>
    </location>
</feature>
<dbReference type="Proteomes" id="UP000828251">
    <property type="component" value="Unassembled WGS sequence"/>
</dbReference>
<feature type="non-terminal residue" evidence="2">
    <location>
        <position position="1"/>
    </location>
</feature>
<gene>
    <name evidence="2" type="ORF">J1N35_001030</name>
</gene>
<reference evidence="2 3" key="1">
    <citation type="journal article" date="2021" name="Plant Biotechnol. J.">
        <title>Multi-omics assisted identification of the key and species-specific regulatory components of drought-tolerant mechanisms in Gossypium stocksii.</title>
        <authorList>
            <person name="Yu D."/>
            <person name="Ke L."/>
            <person name="Zhang D."/>
            <person name="Wu Y."/>
            <person name="Sun Y."/>
            <person name="Mei J."/>
            <person name="Sun J."/>
            <person name="Sun Y."/>
        </authorList>
    </citation>
    <scope>NUCLEOTIDE SEQUENCE [LARGE SCALE GENOMIC DNA]</scope>
    <source>
        <strain evidence="3">cv. E1</strain>
        <tissue evidence="2">Leaf</tissue>
    </source>
</reference>
<evidence type="ECO:0000313" key="3">
    <source>
        <dbReference type="Proteomes" id="UP000828251"/>
    </source>
</evidence>
<evidence type="ECO:0000256" key="1">
    <source>
        <dbReference type="SAM" id="MobiDB-lite"/>
    </source>
</evidence>
<accession>A0A9D3WI74</accession>
<dbReference type="AlphaFoldDB" id="A0A9D3WI74"/>